<evidence type="ECO:0000313" key="6">
    <source>
        <dbReference type="EMBL" id="MBB6731171.1"/>
    </source>
</evidence>
<keyword evidence="7" id="KW-1185">Reference proteome</keyword>
<dbReference type="GO" id="GO:1901605">
    <property type="term" value="P:alpha-amino acid metabolic process"/>
    <property type="evidence" value="ECO:0007669"/>
    <property type="project" value="TreeGrafter"/>
</dbReference>
<dbReference type="Gene3D" id="3.40.640.10">
    <property type="entry name" value="Type I PLP-dependent aspartate aminotransferase-like (Major domain)"/>
    <property type="match status" value="1"/>
</dbReference>
<dbReference type="SUPFAM" id="SSF53383">
    <property type="entry name" value="PLP-dependent transferases"/>
    <property type="match status" value="1"/>
</dbReference>
<sequence>MGELINWMGGWPREGLMAQTEWEERVAEASERDREPDAGKTERHIRAATTQSRLGEHMAAAGWLRDGAADSGGFAVTAGADAAIERVARGWLRPGDAVLTENPTGRSALRLIRKAGANPYPVRSDEAGMLPDDLSEALARLRPRLVYAAPAGTDPQGRTWSSERREALLASCREAGVAVLLDERQGMLNFDATKGTEAVSRERNDAGGTVFTVGELPPGTIAGTRLGWLAASGDAKSTRAVLAGAHADAAEGTEAPSPALTPSEAEQRALLALMEERGAEPLVEMMRFVCQARIGLLCELLGNSRLPGLNWREPEAGMHLWLSLPEGLDGDALLRAAWREGLLFQPGGDFYATEPNRFRIRMTVVHSEEREIRMGVHRLGEAMAGFLGRSAR</sequence>
<keyword evidence="4" id="KW-0663">Pyridoxal phosphate</keyword>
<dbReference type="GO" id="GO:0008483">
    <property type="term" value="F:transaminase activity"/>
    <property type="evidence" value="ECO:0007669"/>
    <property type="project" value="UniProtKB-KW"/>
</dbReference>
<evidence type="ECO:0000313" key="7">
    <source>
        <dbReference type="Proteomes" id="UP000564644"/>
    </source>
</evidence>
<dbReference type="InterPro" id="IPR004839">
    <property type="entry name" value="Aminotransferase_I/II_large"/>
</dbReference>
<reference evidence="6 7" key="1">
    <citation type="submission" date="2020-08" db="EMBL/GenBank/DDBJ databases">
        <title>Cohnella phylogeny.</title>
        <authorList>
            <person name="Dunlap C."/>
        </authorList>
    </citation>
    <scope>NUCLEOTIDE SEQUENCE [LARGE SCALE GENOMIC DNA]</scope>
    <source>
        <strain evidence="6 7">CBP 2801</strain>
    </source>
</reference>
<evidence type="ECO:0000259" key="5">
    <source>
        <dbReference type="Pfam" id="PF00155"/>
    </source>
</evidence>
<dbReference type="RefSeq" id="WP_185128806.1">
    <property type="nucleotide sequence ID" value="NZ_JACJVO010000009.1"/>
</dbReference>
<dbReference type="InterPro" id="IPR015422">
    <property type="entry name" value="PyrdxlP-dep_Trfase_small"/>
</dbReference>
<dbReference type="Proteomes" id="UP000564644">
    <property type="component" value="Unassembled WGS sequence"/>
</dbReference>
<protein>
    <submittedName>
        <fullName evidence="6">PLP-dependent aminotransferase family protein</fullName>
    </submittedName>
</protein>
<dbReference type="InterPro" id="IPR015421">
    <property type="entry name" value="PyrdxlP-dep_Trfase_major"/>
</dbReference>
<keyword evidence="2 6" id="KW-0032">Aminotransferase</keyword>
<dbReference type="AlphaFoldDB" id="A0A7X0SJS7"/>
<evidence type="ECO:0000256" key="4">
    <source>
        <dbReference type="ARBA" id="ARBA00022898"/>
    </source>
</evidence>
<comment type="caution">
    <text evidence="6">The sequence shown here is derived from an EMBL/GenBank/DDBJ whole genome shotgun (WGS) entry which is preliminary data.</text>
</comment>
<dbReference type="PANTHER" id="PTHR42790">
    <property type="entry name" value="AMINOTRANSFERASE"/>
    <property type="match status" value="1"/>
</dbReference>
<dbReference type="Gene3D" id="3.90.1150.10">
    <property type="entry name" value="Aspartate Aminotransferase, domain 1"/>
    <property type="match status" value="1"/>
</dbReference>
<dbReference type="GO" id="GO:0030170">
    <property type="term" value="F:pyridoxal phosphate binding"/>
    <property type="evidence" value="ECO:0007669"/>
    <property type="project" value="InterPro"/>
</dbReference>
<name>A0A7X0SJS7_9BACL</name>
<organism evidence="6 7">
    <name type="scientific">Cohnella zeiphila</name>
    <dbReference type="NCBI Taxonomy" id="2761120"/>
    <lineage>
        <taxon>Bacteria</taxon>
        <taxon>Bacillati</taxon>
        <taxon>Bacillota</taxon>
        <taxon>Bacilli</taxon>
        <taxon>Bacillales</taxon>
        <taxon>Paenibacillaceae</taxon>
        <taxon>Cohnella</taxon>
    </lineage>
</organism>
<evidence type="ECO:0000256" key="3">
    <source>
        <dbReference type="ARBA" id="ARBA00022679"/>
    </source>
</evidence>
<gene>
    <name evidence="6" type="ORF">H7C18_09660</name>
</gene>
<comment type="cofactor">
    <cofactor evidence="1">
        <name>pyridoxal 5'-phosphate</name>
        <dbReference type="ChEBI" id="CHEBI:597326"/>
    </cofactor>
</comment>
<dbReference type="InterPro" id="IPR050859">
    <property type="entry name" value="Class-I_PLP-dep_aminotransf"/>
</dbReference>
<feature type="domain" description="Aminotransferase class I/classII large" evidence="5">
    <location>
        <begin position="76"/>
        <end position="368"/>
    </location>
</feature>
<dbReference type="EMBL" id="JACJVO010000009">
    <property type="protein sequence ID" value="MBB6731171.1"/>
    <property type="molecule type" value="Genomic_DNA"/>
</dbReference>
<proteinExistence type="predicted"/>
<evidence type="ECO:0000256" key="1">
    <source>
        <dbReference type="ARBA" id="ARBA00001933"/>
    </source>
</evidence>
<evidence type="ECO:0000256" key="2">
    <source>
        <dbReference type="ARBA" id="ARBA00022576"/>
    </source>
</evidence>
<dbReference type="Pfam" id="PF00155">
    <property type="entry name" value="Aminotran_1_2"/>
    <property type="match status" value="1"/>
</dbReference>
<dbReference type="CDD" id="cd00609">
    <property type="entry name" value="AAT_like"/>
    <property type="match status" value="1"/>
</dbReference>
<dbReference type="PANTHER" id="PTHR42790:SF19">
    <property type="entry name" value="KYNURENINE_ALPHA-AMINOADIPATE AMINOTRANSFERASE, MITOCHONDRIAL"/>
    <property type="match status" value="1"/>
</dbReference>
<dbReference type="InterPro" id="IPR015424">
    <property type="entry name" value="PyrdxlP-dep_Trfase"/>
</dbReference>
<accession>A0A7X0SJS7</accession>
<keyword evidence="3 6" id="KW-0808">Transferase</keyword>